<organism evidence="3 4">
    <name type="scientific">Reticulomyxa filosa</name>
    <dbReference type="NCBI Taxonomy" id="46433"/>
    <lineage>
        <taxon>Eukaryota</taxon>
        <taxon>Sar</taxon>
        <taxon>Rhizaria</taxon>
        <taxon>Retaria</taxon>
        <taxon>Foraminifera</taxon>
        <taxon>Monothalamids</taxon>
        <taxon>Reticulomyxidae</taxon>
        <taxon>Reticulomyxa</taxon>
    </lineage>
</organism>
<evidence type="ECO:0000313" key="4">
    <source>
        <dbReference type="Proteomes" id="UP000023152"/>
    </source>
</evidence>
<dbReference type="InterPro" id="IPR001478">
    <property type="entry name" value="PDZ"/>
</dbReference>
<sequence>MERCVKKKKIKKMNKYAARVAHVGHVCDLALLEIEDEANSGTTSEKFWSNTTPLIFSEVLPSLQATAFALGYPAGGDTICVTKGVISRVGLIKYFHSSRSLPTIQFDAAINEGSSGGPVMQKDHVIGMCLQALEDKQNIGYCVPSVVINHFLTDCFVHKRVANFPKLGFSFINLENPSHKKQLGLSDEQTGVLIRSLTPLTDAKKKLEVGDVLLEYDGVVIADDGTIPNLLRDKKDDIGERVEFTVLASLKFKHEKCRLKIWRNQQMQWIDVNVFASSSLLVPLHLYYLSDNEMREHKQRYEEGLLRSRHARDITPSVEQEEEEKQLHQKQLRAPLQQQFLQPQAATQSSPQINANTSTTLTTATAIATTTNIAATTTAISSETTTSNANANINANANVSANANAIASTTTT</sequence>
<dbReference type="Gene3D" id="2.30.42.10">
    <property type="match status" value="1"/>
</dbReference>
<protein>
    <recommendedName>
        <fullName evidence="2">PDZ domain-containing protein</fullName>
    </recommendedName>
</protein>
<dbReference type="SUPFAM" id="SSF50156">
    <property type="entry name" value="PDZ domain-like"/>
    <property type="match status" value="1"/>
</dbReference>
<feature type="domain" description="PDZ" evidence="2">
    <location>
        <begin position="171"/>
        <end position="221"/>
    </location>
</feature>
<dbReference type="PROSITE" id="PS50106">
    <property type="entry name" value="PDZ"/>
    <property type="match status" value="1"/>
</dbReference>
<dbReference type="InterPro" id="IPR001940">
    <property type="entry name" value="Peptidase_S1C"/>
</dbReference>
<dbReference type="OrthoDB" id="4217619at2759"/>
<proteinExistence type="inferred from homology"/>
<dbReference type="PANTHER" id="PTHR45980">
    <property type="match status" value="1"/>
</dbReference>
<dbReference type="PRINTS" id="PR00834">
    <property type="entry name" value="PROTEASES2C"/>
</dbReference>
<evidence type="ECO:0000313" key="3">
    <source>
        <dbReference type="EMBL" id="ETO12184.1"/>
    </source>
</evidence>
<dbReference type="EMBL" id="ASPP01021653">
    <property type="protein sequence ID" value="ETO12184.1"/>
    <property type="molecule type" value="Genomic_DNA"/>
</dbReference>
<keyword evidence="4" id="KW-1185">Reference proteome</keyword>
<dbReference type="Pfam" id="PF13365">
    <property type="entry name" value="Trypsin_2"/>
    <property type="match status" value="1"/>
</dbReference>
<dbReference type="SUPFAM" id="SSF50494">
    <property type="entry name" value="Trypsin-like serine proteases"/>
    <property type="match status" value="1"/>
</dbReference>
<dbReference type="AlphaFoldDB" id="X6ME52"/>
<comment type="caution">
    <text evidence="3">The sequence shown here is derived from an EMBL/GenBank/DDBJ whole genome shotgun (WGS) entry which is preliminary data.</text>
</comment>
<evidence type="ECO:0000256" key="1">
    <source>
        <dbReference type="ARBA" id="ARBA00010541"/>
    </source>
</evidence>
<dbReference type="InterPro" id="IPR009003">
    <property type="entry name" value="Peptidase_S1_PA"/>
</dbReference>
<reference evidence="3 4" key="1">
    <citation type="journal article" date="2013" name="Curr. Biol.">
        <title>The Genome of the Foraminiferan Reticulomyxa filosa.</title>
        <authorList>
            <person name="Glockner G."/>
            <person name="Hulsmann N."/>
            <person name="Schleicher M."/>
            <person name="Noegel A.A."/>
            <person name="Eichinger L."/>
            <person name="Gallinger C."/>
            <person name="Pawlowski J."/>
            <person name="Sierra R."/>
            <person name="Euteneuer U."/>
            <person name="Pillet L."/>
            <person name="Moustafa A."/>
            <person name="Platzer M."/>
            <person name="Groth M."/>
            <person name="Szafranski K."/>
            <person name="Schliwa M."/>
        </authorList>
    </citation>
    <scope>NUCLEOTIDE SEQUENCE [LARGE SCALE GENOMIC DNA]</scope>
</reference>
<feature type="non-terminal residue" evidence="3">
    <location>
        <position position="412"/>
    </location>
</feature>
<gene>
    <name evidence="3" type="ORF">RFI_25199</name>
</gene>
<dbReference type="PANTHER" id="PTHR45980:SF9">
    <property type="entry name" value="PROTEASE DO-LIKE 10, MITOCHONDRIAL-RELATED"/>
    <property type="match status" value="1"/>
</dbReference>
<evidence type="ECO:0000259" key="2">
    <source>
        <dbReference type="PROSITE" id="PS50106"/>
    </source>
</evidence>
<dbReference type="GO" id="GO:0004252">
    <property type="term" value="F:serine-type endopeptidase activity"/>
    <property type="evidence" value="ECO:0007669"/>
    <property type="project" value="InterPro"/>
</dbReference>
<dbReference type="Proteomes" id="UP000023152">
    <property type="component" value="Unassembled WGS sequence"/>
</dbReference>
<dbReference type="GO" id="GO:0006508">
    <property type="term" value="P:proteolysis"/>
    <property type="evidence" value="ECO:0007669"/>
    <property type="project" value="InterPro"/>
</dbReference>
<dbReference type="Gene3D" id="2.40.10.120">
    <property type="match status" value="1"/>
</dbReference>
<name>X6ME52_RETFI</name>
<comment type="similarity">
    <text evidence="1">Belongs to the peptidase S1C family.</text>
</comment>
<dbReference type="InterPro" id="IPR036034">
    <property type="entry name" value="PDZ_sf"/>
</dbReference>
<accession>X6ME52</accession>